<name>A0A9P5HG73_9HYPO</name>
<comment type="caution">
    <text evidence="4">The sequence shown here is derived from an EMBL/GenBank/DDBJ whole genome shotgun (WGS) entry which is preliminary data.</text>
</comment>
<dbReference type="InterPro" id="IPR001138">
    <property type="entry name" value="Zn2Cys6_DnaBD"/>
</dbReference>
<reference evidence="4" key="1">
    <citation type="submission" date="2020-03" db="EMBL/GenBank/DDBJ databases">
        <title>Draft Genome Sequence of Cylindrodendrum hubeiense.</title>
        <authorList>
            <person name="Buettner E."/>
            <person name="Kellner H."/>
        </authorList>
    </citation>
    <scope>NUCLEOTIDE SEQUENCE</scope>
    <source>
        <strain evidence="4">IHI 201604</strain>
    </source>
</reference>
<dbReference type="CDD" id="cd00067">
    <property type="entry name" value="GAL4"/>
    <property type="match status" value="1"/>
</dbReference>
<dbReference type="GO" id="GO:0003677">
    <property type="term" value="F:DNA binding"/>
    <property type="evidence" value="ECO:0007669"/>
    <property type="project" value="InterPro"/>
</dbReference>
<dbReference type="Pfam" id="PF04082">
    <property type="entry name" value="Fungal_trans"/>
    <property type="match status" value="1"/>
</dbReference>
<gene>
    <name evidence="4" type="ORF">G7Z17_g2584</name>
</gene>
<dbReference type="PROSITE" id="PS50048">
    <property type="entry name" value="ZN2_CY6_FUNGAL_2"/>
    <property type="match status" value="1"/>
</dbReference>
<sequence length="502" mass="56001">MDAPKRKRAAMACNHCRKRKRKCDGKQPICTFCEETNHLPCEYRNLEGYGKAPIDTDQVAGILDRLEALERSITNLTSAWNSSASPYDVAVPSASVISGTPRAHALSSQLSLTAAEVNTTMDIPLSHSTTTGSLLHSAPAKTLLGDYPVDIFLNIEMQRPIPEPLCLNPTPLDQIEIPLISRDDADGLVQNYFDLVHRFYPILDEAEFHKVYDDIVEKGCSPDLSSALVLIVLALGDVSSQSPDLAQPPWFPGCRFLTPAVSILLTEGARSFGNSPTLPQSLYLAGLYYSFLARPLQAWRLVHMASIDVQHYCIRHPNVLQNVPDSWHDQSILRLCWAIFMLECDIMAEHHLPRSGMENFVEKLPFPRCGNPEEPAMLRWLANLSSRRLLNRIHHVLYDDNQGGPSETDTTGEFAESPYDCQVSRFSMSQELKHQLNAWTTAVILLLTLASQTPTLSSGLGDIKELQNKAISSLEKWEFPDSSIEIMLAIVRTLRAKSIGRR</sequence>
<keyword evidence="1" id="KW-0479">Metal-binding</keyword>
<keyword evidence="5" id="KW-1185">Reference proteome</keyword>
<dbReference type="EMBL" id="JAANBB010000027">
    <property type="protein sequence ID" value="KAF7554865.1"/>
    <property type="molecule type" value="Genomic_DNA"/>
</dbReference>
<dbReference type="SUPFAM" id="SSF57701">
    <property type="entry name" value="Zn2/Cys6 DNA-binding domain"/>
    <property type="match status" value="1"/>
</dbReference>
<feature type="domain" description="Zn(2)-C6 fungal-type" evidence="3">
    <location>
        <begin position="12"/>
        <end position="43"/>
    </location>
</feature>
<dbReference type="Gene3D" id="4.10.240.10">
    <property type="entry name" value="Zn(2)-C6 fungal-type DNA-binding domain"/>
    <property type="match status" value="1"/>
</dbReference>
<protein>
    <recommendedName>
        <fullName evidence="3">Zn(2)-C6 fungal-type domain-containing protein</fullName>
    </recommendedName>
</protein>
<evidence type="ECO:0000313" key="4">
    <source>
        <dbReference type="EMBL" id="KAF7554865.1"/>
    </source>
</evidence>
<evidence type="ECO:0000259" key="3">
    <source>
        <dbReference type="PROSITE" id="PS50048"/>
    </source>
</evidence>
<evidence type="ECO:0000256" key="2">
    <source>
        <dbReference type="ARBA" id="ARBA00023242"/>
    </source>
</evidence>
<dbReference type="Pfam" id="PF00172">
    <property type="entry name" value="Zn_clus"/>
    <property type="match status" value="1"/>
</dbReference>
<dbReference type="PANTHER" id="PTHR47785:SF4">
    <property type="entry name" value="ZN(II)2CYS6 TRANSCRIPTION FACTOR (EUROFUNG)"/>
    <property type="match status" value="1"/>
</dbReference>
<dbReference type="GO" id="GO:0000981">
    <property type="term" value="F:DNA-binding transcription factor activity, RNA polymerase II-specific"/>
    <property type="evidence" value="ECO:0007669"/>
    <property type="project" value="InterPro"/>
</dbReference>
<keyword evidence="2" id="KW-0539">Nucleus</keyword>
<dbReference type="InterPro" id="IPR053181">
    <property type="entry name" value="EcdB-like_regulator"/>
</dbReference>
<dbReference type="GO" id="GO:0008270">
    <property type="term" value="F:zinc ion binding"/>
    <property type="evidence" value="ECO:0007669"/>
    <property type="project" value="InterPro"/>
</dbReference>
<dbReference type="PANTHER" id="PTHR47785">
    <property type="entry name" value="ZN(II)2CYS6 TRANSCRIPTION FACTOR (EUROFUNG)-RELATED-RELATED"/>
    <property type="match status" value="1"/>
</dbReference>
<organism evidence="4 5">
    <name type="scientific">Cylindrodendrum hubeiense</name>
    <dbReference type="NCBI Taxonomy" id="595255"/>
    <lineage>
        <taxon>Eukaryota</taxon>
        <taxon>Fungi</taxon>
        <taxon>Dikarya</taxon>
        <taxon>Ascomycota</taxon>
        <taxon>Pezizomycotina</taxon>
        <taxon>Sordariomycetes</taxon>
        <taxon>Hypocreomycetidae</taxon>
        <taxon>Hypocreales</taxon>
        <taxon>Nectriaceae</taxon>
        <taxon>Cylindrodendrum</taxon>
    </lineage>
</organism>
<dbReference type="InterPro" id="IPR007219">
    <property type="entry name" value="XnlR_reg_dom"/>
</dbReference>
<dbReference type="AlphaFoldDB" id="A0A9P5HG73"/>
<dbReference type="InterPro" id="IPR036864">
    <property type="entry name" value="Zn2-C6_fun-type_DNA-bd_sf"/>
</dbReference>
<proteinExistence type="predicted"/>
<evidence type="ECO:0000313" key="5">
    <source>
        <dbReference type="Proteomes" id="UP000722485"/>
    </source>
</evidence>
<dbReference type="Proteomes" id="UP000722485">
    <property type="component" value="Unassembled WGS sequence"/>
</dbReference>
<accession>A0A9P5HG73</accession>
<dbReference type="PROSITE" id="PS00463">
    <property type="entry name" value="ZN2_CY6_FUNGAL_1"/>
    <property type="match status" value="1"/>
</dbReference>
<dbReference type="CDD" id="cd12148">
    <property type="entry name" value="fungal_TF_MHR"/>
    <property type="match status" value="1"/>
</dbReference>
<dbReference type="GO" id="GO:0006351">
    <property type="term" value="P:DNA-templated transcription"/>
    <property type="evidence" value="ECO:0007669"/>
    <property type="project" value="InterPro"/>
</dbReference>
<evidence type="ECO:0000256" key="1">
    <source>
        <dbReference type="ARBA" id="ARBA00022723"/>
    </source>
</evidence>
<dbReference type="OrthoDB" id="4685598at2759"/>
<dbReference type="SMART" id="SM00066">
    <property type="entry name" value="GAL4"/>
    <property type="match status" value="1"/>
</dbReference>